<keyword evidence="3" id="KW-0547">Nucleotide-binding</keyword>
<dbReference type="InterPro" id="IPR003594">
    <property type="entry name" value="HATPase_dom"/>
</dbReference>
<evidence type="ECO:0000313" key="4">
    <source>
        <dbReference type="Proteomes" id="UP001596004"/>
    </source>
</evidence>
<dbReference type="RefSeq" id="WP_380841899.1">
    <property type="nucleotide sequence ID" value="NZ_JBHSFP010000012.1"/>
</dbReference>
<sequence length="147" mass="15306">MRSDEQVLRHGGAVPGTEAWCGEFPGDIASVPAARAWVRGLLATRVAAPALDDVLLLLSEVVTNAVAHSDSGSAVGGRVTVRVAVAPRTVHVEVTDAGSATSAPVARMVEADSDGGRGLWLVNTIATAWGSHHDDADRTVWFQVAEM</sequence>
<evidence type="ECO:0000256" key="1">
    <source>
        <dbReference type="ARBA" id="ARBA00022527"/>
    </source>
</evidence>
<proteinExistence type="predicted"/>
<protein>
    <submittedName>
        <fullName evidence="3">ATP-binding protein</fullName>
    </submittedName>
</protein>
<name>A0ABV9CIC4_9ACTN</name>
<dbReference type="Proteomes" id="UP001596004">
    <property type="component" value="Unassembled WGS sequence"/>
</dbReference>
<evidence type="ECO:0000313" key="3">
    <source>
        <dbReference type="EMBL" id="MFC4532961.1"/>
    </source>
</evidence>
<dbReference type="Pfam" id="PF13581">
    <property type="entry name" value="HATPase_c_2"/>
    <property type="match status" value="1"/>
</dbReference>
<evidence type="ECO:0000259" key="2">
    <source>
        <dbReference type="Pfam" id="PF13581"/>
    </source>
</evidence>
<feature type="domain" description="Histidine kinase/HSP90-like ATPase" evidence="2">
    <location>
        <begin position="24"/>
        <end position="142"/>
    </location>
</feature>
<keyword evidence="4" id="KW-1185">Reference proteome</keyword>
<dbReference type="PANTHER" id="PTHR35526:SF3">
    <property type="entry name" value="ANTI-SIGMA-F FACTOR RSBW"/>
    <property type="match status" value="1"/>
</dbReference>
<dbReference type="CDD" id="cd16936">
    <property type="entry name" value="HATPase_RsbW-like"/>
    <property type="match status" value="1"/>
</dbReference>
<keyword evidence="1" id="KW-0418">Kinase</keyword>
<keyword evidence="1" id="KW-0808">Transferase</keyword>
<dbReference type="Gene3D" id="3.30.565.10">
    <property type="entry name" value="Histidine kinase-like ATPase, C-terminal domain"/>
    <property type="match status" value="1"/>
</dbReference>
<comment type="caution">
    <text evidence="3">The sequence shown here is derived from an EMBL/GenBank/DDBJ whole genome shotgun (WGS) entry which is preliminary data.</text>
</comment>
<keyword evidence="3" id="KW-0067">ATP-binding</keyword>
<organism evidence="3 4">
    <name type="scientific">Sphaerisporangium dianthi</name>
    <dbReference type="NCBI Taxonomy" id="1436120"/>
    <lineage>
        <taxon>Bacteria</taxon>
        <taxon>Bacillati</taxon>
        <taxon>Actinomycetota</taxon>
        <taxon>Actinomycetes</taxon>
        <taxon>Streptosporangiales</taxon>
        <taxon>Streptosporangiaceae</taxon>
        <taxon>Sphaerisporangium</taxon>
    </lineage>
</organism>
<keyword evidence="1" id="KW-0723">Serine/threonine-protein kinase</keyword>
<dbReference type="EMBL" id="JBHSFP010000012">
    <property type="protein sequence ID" value="MFC4532961.1"/>
    <property type="molecule type" value="Genomic_DNA"/>
</dbReference>
<dbReference type="GO" id="GO:0005524">
    <property type="term" value="F:ATP binding"/>
    <property type="evidence" value="ECO:0007669"/>
    <property type="project" value="UniProtKB-KW"/>
</dbReference>
<dbReference type="SUPFAM" id="SSF55874">
    <property type="entry name" value="ATPase domain of HSP90 chaperone/DNA topoisomerase II/histidine kinase"/>
    <property type="match status" value="1"/>
</dbReference>
<dbReference type="PANTHER" id="PTHR35526">
    <property type="entry name" value="ANTI-SIGMA-F FACTOR RSBW-RELATED"/>
    <property type="match status" value="1"/>
</dbReference>
<dbReference type="InterPro" id="IPR036890">
    <property type="entry name" value="HATPase_C_sf"/>
</dbReference>
<reference evidence="4" key="1">
    <citation type="journal article" date="2019" name="Int. J. Syst. Evol. Microbiol.">
        <title>The Global Catalogue of Microorganisms (GCM) 10K type strain sequencing project: providing services to taxonomists for standard genome sequencing and annotation.</title>
        <authorList>
            <consortium name="The Broad Institute Genomics Platform"/>
            <consortium name="The Broad Institute Genome Sequencing Center for Infectious Disease"/>
            <person name="Wu L."/>
            <person name="Ma J."/>
        </authorList>
    </citation>
    <scope>NUCLEOTIDE SEQUENCE [LARGE SCALE GENOMIC DNA]</scope>
    <source>
        <strain evidence="4">CGMCC 4.7132</strain>
    </source>
</reference>
<dbReference type="InterPro" id="IPR050267">
    <property type="entry name" value="Anti-sigma-factor_SerPK"/>
</dbReference>
<accession>A0ABV9CIC4</accession>
<gene>
    <name evidence="3" type="ORF">ACFO60_19465</name>
</gene>